<dbReference type="EMBL" id="VAUP01000007">
    <property type="protein sequence ID" value="TLX44488.1"/>
    <property type="molecule type" value="Genomic_DNA"/>
</dbReference>
<feature type="chain" id="PRO_5025423173" evidence="1">
    <location>
        <begin position="40"/>
        <end position="251"/>
    </location>
</feature>
<keyword evidence="1" id="KW-0732">Signal</keyword>
<dbReference type="InterPro" id="IPR052022">
    <property type="entry name" value="26kDa_periplasmic_antigen"/>
</dbReference>
<dbReference type="InterPro" id="IPR007497">
    <property type="entry name" value="SIMPL/DUF541"/>
</dbReference>
<dbReference type="OrthoDB" id="9813144at2"/>
<dbReference type="RefSeq" id="WP_138397975.1">
    <property type="nucleotide sequence ID" value="NZ_JBAFVI010000012.1"/>
</dbReference>
<dbReference type="GO" id="GO:0006974">
    <property type="term" value="P:DNA damage response"/>
    <property type="evidence" value="ECO:0007669"/>
    <property type="project" value="TreeGrafter"/>
</dbReference>
<dbReference type="AlphaFoldDB" id="A0A6C1KJL0"/>
<dbReference type="GeneID" id="95772347"/>
<reference evidence="2 3" key="1">
    <citation type="submission" date="2019-05" db="EMBL/GenBank/DDBJ databases">
        <authorList>
            <person name="Zhou X."/>
        </authorList>
    </citation>
    <scope>NUCLEOTIDE SEQUENCE [LARGE SCALE GENOMIC DNA]</scope>
    <source>
        <strain evidence="2 3">DSM 432</strain>
    </source>
</reference>
<dbReference type="Gene3D" id="3.30.110.170">
    <property type="entry name" value="Protein of unknown function (DUF541), domain 1"/>
    <property type="match status" value="1"/>
</dbReference>
<dbReference type="Proteomes" id="UP000305131">
    <property type="component" value="Unassembled WGS sequence"/>
</dbReference>
<dbReference type="PANTHER" id="PTHR34387:SF1">
    <property type="entry name" value="PERIPLASMIC IMMUNOGENIC PROTEIN"/>
    <property type="match status" value="1"/>
</dbReference>
<protein>
    <submittedName>
        <fullName evidence="2">DUF541 domain-containing protein</fullName>
    </submittedName>
</protein>
<sequence length="251" mass="25693">MRLASSGPASALRAPRRAAAGAVMAAMAAFLLAGGPAAAAATLTVVGEARVSAPPDMAVLTTGTLTTAKTADDALAANSKAVSDVIAALKAAGIESRDIATANFSVQPQYSMPQQGSREAPKLIGFEVRNSVRITVRDLAKLGPLLDKVVQSGANQASGLAFALAEPGQLDREARAAAVKDAMEQAKLIAAAAGVRLTRITSIQPETQGGFPMPAAPMMMKADAGRMAVPVEAGEIEVRARTVMVYEIEPM</sequence>
<proteinExistence type="predicted"/>
<gene>
    <name evidence="2" type="ORF">FBQ73_02620</name>
</gene>
<name>A0A6C1KJL0_XANAU</name>
<evidence type="ECO:0000256" key="1">
    <source>
        <dbReference type="SAM" id="SignalP"/>
    </source>
</evidence>
<evidence type="ECO:0000313" key="2">
    <source>
        <dbReference type="EMBL" id="TLX44488.1"/>
    </source>
</evidence>
<dbReference type="Pfam" id="PF04402">
    <property type="entry name" value="SIMPL"/>
    <property type="match status" value="1"/>
</dbReference>
<dbReference type="PANTHER" id="PTHR34387">
    <property type="entry name" value="SLR1258 PROTEIN"/>
    <property type="match status" value="1"/>
</dbReference>
<organism evidence="2 3">
    <name type="scientific">Xanthobacter autotrophicus</name>
    <dbReference type="NCBI Taxonomy" id="280"/>
    <lineage>
        <taxon>Bacteria</taxon>
        <taxon>Pseudomonadati</taxon>
        <taxon>Pseudomonadota</taxon>
        <taxon>Alphaproteobacteria</taxon>
        <taxon>Hyphomicrobiales</taxon>
        <taxon>Xanthobacteraceae</taxon>
        <taxon>Xanthobacter</taxon>
    </lineage>
</organism>
<evidence type="ECO:0000313" key="3">
    <source>
        <dbReference type="Proteomes" id="UP000305131"/>
    </source>
</evidence>
<feature type="signal peptide" evidence="1">
    <location>
        <begin position="1"/>
        <end position="39"/>
    </location>
</feature>
<dbReference type="Gene3D" id="3.30.70.2970">
    <property type="entry name" value="Protein of unknown function (DUF541), domain 2"/>
    <property type="match status" value="1"/>
</dbReference>
<accession>A0A6C1KJL0</accession>
<comment type="caution">
    <text evidence="2">The sequence shown here is derived from an EMBL/GenBank/DDBJ whole genome shotgun (WGS) entry which is preliminary data.</text>
</comment>